<dbReference type="RefSeq" id="WP_061494094.1">
    <property type="nucleotide sequence ID" value="NZ_CP115659.1"/>
</dbReference>
<dbReference type="AlphaFoldDB" id="A0A1C3YVM1"/>
<dbReference type="InterPro" id="IPR017946">
    <property type="entry name" value="PLC-like_Pdiesterase_TIM-brl"/>
</dbReference>
<dbReference type="EMBL" id="FMAY01000001">
    <property type="protein sequence ID" value="SCB74147.1"/>
    <property type="molecule type" value="Genomic_DNA"/>
</dbReference>
<dbReference type="Proteomes" id="UP000198975">
    <property type="component" value="Unassembled WGS sequence"/>
</dbReference>
<evidence type="ECO:0000313" key="1">
    <source>
        <dbReference type="EMBL" id="SCB74147.1"/>
    </source>
</evidence>
<dbReference type="GO" id="GO:0008081">
    <property type="term" value="F:phosphoric diester hydrolase activity"/>
    <property type="evidence" value="ECO:0007669"/>
    <property type="project" value="InterPro"/>
</dbReference>
<accession>A0A1C3YVM1</accession>
<protein>
    <recommendedName>
        <fullName evidence="3">Glycerophosphoryl diester phosphodiesterase</fullName>
    </recommendedName>
</protein>
<dbReference type="GO" id="GO:0006629">
    <property type="term" value="P:lipid metabolic process"/>
    <property type="evidence" value="ECO:0007669"/>
    <property type="project" value="InterPro"/>
</dbReference>
<dbReference type="SUPFAM" id="SSF51695">
    <property type="entry name" value="PLC-like phosphodiesterases"/>
    <property type="match status" value="1"/>
</dbReference>
<evidence type="ECO:0000313" key="2">
    <source>
        <dbReference type="Proteomes" id="UP000198975"/>
    </source>
</evidence>
<proteinExistence type="predicted"/>
<keyword evidence="2" id="KW-1185">Reference proteome</keyword>
<sequence>MKIISHRGYWKESGEKNTEIAFTRSFSLGYGTETDVRDYHGALVISHDIADVNSVPFDDFIKHASQYGTVENKLTLALNVKADGLANKMASVVENYPTLDCFVFDMSIPDMRGYFDSPLAVFTRISEVETQAIWLDKCAGVWLDAFDGEWYSAETILSLLDTKKRVCVVSSELHGRENKGLWEMLLPFSGESNLILCTDVPEKASEYFFGK</sequence>
<name>A0A1C3YVM1_9ENTR</name>
<organism evidence="1 2">
    <name type="scientific">Kosakonia oryzendophytica</name>
    <dbReference type="NCBI Taxonomy" id="1005665"/>
    <lineage>
        <taxon>Bacteria</taxon>
        <taxon>Pseudomonadati</taxon>
        <taxon>Pseudomonadota</taxon>
        <taxon>Gammaproteobacteria</taxon>
        <taxon>Enterobacterales</taxon>
        <taxon>Enterobacteriaceae</taxon>
        <taxon>Kosakonia</taxon>
    </lineage>
</organism>
<evidence type="ECO:0008006" key="3">
    <source>
        <dbReference type="Google" id="ProtNLM"/>
    </source>
</evidence>
<gene>
    <name evidence="1" type="ORF">GA0061071_101178</name>
</gene>
<dbReference type="OrthoDB" id="9810159at2"/>
<reference evidence="2" key="1">
    <citation type="submission" date="2016-08" db="EMBL/GenBank/DDBJ databases">
        <authorList>
            <person name="Varghese N."/>
            <person name="Submissions Spin"/>
        </authorList>
    </citation>
    <scope>NUCLEOTIDE SEQUENCE [LARGE SCALE GENOMIC DNA]</scope>
    <source>
        <strain evidence="2">REICA_082</strain>
    </source>
</reference>